<evidence type="ECO:0000256" key="1">
    <source>
        <dbReference type="ARBA" id="ARBA00004651"/>
    </source>
</evidence>
<dbReference type="PANTHER" id="PTHR42770">
    <property type="entry name" value="AMINO ACID TRANSPORTER-RELATED"/>
    <property type="match status" value="1"/>
</dbReference>
<dbReference type="GO" id="GO:0022857">
    <property type="term" value="F:transmembrane transporter activity"/>
    <property type="evidence" value="ECO:0007669"/>
    <property type="project" value="InterPro"/>
</dbReference>
<protein>
    <recommendedName>
        <fullName evidence="3">Arginine/agmatine antiporter</fullName>
    </recommendedName>
</protein>
<sequence length="439" mass="47150">MNGQHPRLSKIGLWTCTALVIGNMVGSGIFLLPASLAPYGSYSLVGWLITATGALLLARVFSRLAKRMPKAGGPYAYTRIGFGDFPGFLMAWGYWISCWCTNAAIAVAFVSYLSLIFPVLSSSPIIGAALALSTLWGLTFVNILGVRKAGNVQVVTTILKLLPLLALIAFGIWHFQPEYLQTPEMDGTFSLTPVSATVALTLWAFLGLECATIPADNVREPEKTIPRATWIGTVITAIIYVAATTIVMGIVPNNELAASGAPFAEAARRVWGESAGVLMALGAAVSCFGALNGWILIQGQIPKAVADDGLFPRVFARLSKQGTPVFGLIISSSLATLLVLSNYHRGLVDLFTFTILLATLSSVVPYIFCTITEFMQSFREGVSSGRQKLDIVLTLLAFLYAFWAVAGTGQETVFWGFLLLLAGVPIYAIRRIRLEPPNA</sequence>
<feature type="transmembrane region" description="Helical" evidence="9">
    <location>
        <begin position="188"/>
        <end position="208"/>
    </location>
</feature>
<keyword evidence="5 9" id="KW-0812">Transmembrane</keyword>
<comment type="subcellular location">
    <subcellularLocation>
        <location evidence="1">Cell membrane</location>
        <topology evidence="1">Multi-pass membrane protein</topology>
    </subcellularLocation>
</comment>
<dbReference type="InterPro" id="IPR002293">
    <property type="entry name" value="AA/rel_permease1"/>
</dbReference>
<evidence type="ECO:0000256" key="8">
    <source>
        <dbReference type="ARBA" id="ARBA00045636"/>
    </source>
</evidence>
<feature type="transmembrane region" description="Helical" evidence="9">
    <location>
        <begin position="325"/>
        <end position="344"/>
    </location>
</feature>
<dbReference type="RefSeq" id="WP_133589125.1">
    <property type="nucleotide sequence ID" value="NZ_CP037953.1"/>
</dbReference>
<dbReference type="GO" id="GO:0005886">
    <property type="term" value="C:plasma membrane"/>
    <property type="evidence" value="ECO:0007669"/>
    <property type="project" value="UniProtKB-SubCell"/>
</dbReference>
<comment type="function">
    <text evidence="8">Major component of the acid-resistance (AR) system allowing enteric pathogens to survive the acidic environment in the stomach. Exchanges extracellular arginine for its intracellular decarboxylation product agmatine (Agm) thereby expelling intracellular protons. Probably undergoes several conformational states in order to translocate the substrate across the membrane; keeps the substrate accessible to only 1 side of the membrane at a time by opening and closing 3 membrane-internal gates.</text>
</comment>
<keyword evidence="6 9" id="KW-1133">Transmembrane helix</keyword>
<dbReference type="PIRSF" id="PIRSF006060">
    <property type="entry name" value="AA_transporter"/>
    <property type="match status" value="1"/>
</dbReference>
<comment type="similarity">
    <text evidence="2">Belongs to the amino acid-polyamine-organocation (APC) superfamily. Basic amino acid/polyamine antiporter (APA) (TC 2.A.3.2) family.</text>
</comment>
<dbReference type="EMBL" id="SNYM01000004">
    <property type="protein sequence ID" value="TDQ49491.1"/>
    <property type="molecule type" value="Genomic_DNA"/>
</dbReference>
<feature type="transmembrane region" description="Helical" evidence="9">
    <location>
        <begin position="125"/>
        <end position="146"/>
    </location>
</feature>
<organism evidence="10 11">
    <name type="scientific">Permianibacter aggregans</name>
    <dbReference type="NCBI Taxonomy" id="1510150"/>
    <lineage>
        <taxon>Bacteria</taxon>
        <taxon>Pseudomonadati</taxon>
        <taxon>Pseudomonadota</taxon>
        <taxon>Gammaproteobacteria</taxon>
        <taxon>Pseudomonadales</taxon>
        <taxon>Pseudomonadaceae</taxon>
        <taxon>Permianibacter</taxon>
    </lineage>
</organism>
<accession>A0A4R6UR17</accession>
<feature type="transmembrane region" description="Helical" evidence="9">
    <location>
        <begin position="229"/>
        <end position="251"/>
    </location>
</feature>
<evidence type="ECO:0000313" key="10">
    <source>
        <dbReference type="EMBL" id="TDQ49491.1"/>
    </source>
</evidence>
<evidence type="ECO:0000256" key="3">
    <source>
        <dbReference type="ARBA" id="ARBA00021069"/>
    </source>
</evidence>
<feature type="transmembrane region" description="Helical" evidence="9">
    <location>
        <begin position="389"/>
        <end position="406"/>
    </location>
</feature>
<name>A0A4R6UR17_9GAMM</name>
<feature type="transmembrane region" description="Helical" evidence="9">
    <location>
        <begin position="12"/>
        <end position="32"/>
    </location>
</feature>
<dbReference type="AlphaFoldDB" id="A0A4R6UR17"/>
<proteinExistence type="inferred from homology"/>
<keyword evidence="4" id="KW-1003">Cell membrane</keyword>
<evidence type="ECO:0000256" key="6">
    <source>
        <dbReference type="ARBA" id="ARBA00022989"/>
    </source>
</evidence>
<evidence type="ECO:0000256" key="7">
    <source>
        <dbReference type="ARBA" id="ARBA00023136"/>
    </source>
</evidence>
<dbReference type="Proteomes" id="UP000295375">
    <property type="component" value="Unassembled WGS sequence"/>
</dbReference>
<feature type="transmembrane region" description="Helical" evidence="9">
    <location>
        <begin position="271"/>
        <end position="297"/>
    </location>
</feature>
<dbReference type="OrthoDB" id="9771067at2"/>
<evidence type="ECO:0000313" key="11">
    <source>
        <dbReference type="Proteomes" id="UP000295375"/>
    </source>
</evidence>
<evidence type="ECO:0000256" key="5">
    <source>
        <dbReference type="ARBA" id="ARBA00022692"/>
    </source>
</evidence>
<feature type="transmembrane region" description="Helical" evidence="9">
    <location>
        <begin position="44"/>
        <end position="61"/>
    </location>
</feature>
<dbReference type="Gene3D" id="1.20.1740.10">
    <property type="entry name" value="Amino acid/polyamine transporter I"/>
    <property type="match status" value="1"/>
</dbReference>
<feature type="transmembrane region" description="Helical" evidence="9">
    <location>
        <begin position="350"/>
        <end position="368"/>
    </location>
</feature>
<keyword evidence="7 9" id="KW-0472">Membrane</keyword>
<evidence type="ECO:0000256" key="9">
    <source>
        <dbReference type="SAM" id="Phobius"/>
    </source>
</evidence>
<keyword evidence="11" id="KW-1185">Reference proteome</keyword>
<evidence type="ECO:0000256" key="4">
    <source>
        <dbReference type="ARBA" id="ARBA00022475"/>
    </source>
</evidence>
<evidence type="ECO:0000256" key="2">
    <source>
        <dbReference type="ARBA" id="ARBA00008220"/>
    </source>
</evidence>
<reference evidence="10 11" key="1">
    <citation type="submission" date="2019-03" db="EMBL/GenBank/DDBJ databases">
        <title>Genomic Encyclopedia of Type Strains, Phase IV (KMG-IV): sequencing the most valuable type-strain genomes for metagenomic binning, comparative biology and taxonomic classification.</title>
        <authorList>
            <person name="Goeker M."/>
        </authorList>
    </citation>
    <scope>NUCLEOTIDE SEQUENCE [LARGE SCALE GENOMIC DNA]</scope>
    <source>
        <strain evidence="10 11">DSM 103792</strain>
    </source>
</reference>
<gene>
    <name evidence="10" type="ORF">EV696_104197</name>
</gene>
<dbReference type="PANTHER" id="PTHR42770:SF18">
    <property type="entry name" value="ARGININE_AGMATINE ANTIPORTER"/>
    <property type="match status" value="1"/>
</dbReference>
<feature type="transmembrane region" description="Helical" evidence="9">
    <location>
        <begin position="412"/>
        <end position="429"/>
    </location>
</feature>
<feature type="transmembrane region" description="Helical" evidence="9">
    <location>
        <begin position="158"/>
        <end position="176"/>
    </location>
</feature>
<dbReference type="Pfam" id="PF13520">
    <property type="entry name" value="AA_permease_2"/>
    <property type="match status" value="1"/>
</dbReference>
<comment type="caution">
    <text evidence="10">The sequence shown here is derived from an EMBL/GenBank/DDBJ whole genome shotgun (WGS) entry which is preliminary data.</text>
</comment>
<dbReference type="InterPro" id="IPR050367">
    <property type="entry name" value="APC_superfamily"/>
</dbReference>
<feature type="transmembrane region" description="Helical" evidence="9">
    <location>
        <begin position="92"/>
        <end position="113"/>
    </location>
</feature>